<comment type="caution">
    <text evidence="2">The sequence shown here is derived from an EMBL/GenBank/DDBJ whole genome shotgun (WGS) entry which is preliminary data.</text>
</comment>
<evidence type="ECO:0000259" key="1">
    <source>
        <dbReference type="PROSITE" id="PS51819"/>
    </source>
</evidence>
<feature type="domain" description="VOC" evidence="1">
    <location>
        <begin position="4"/>
        <end position="122"/>
    </location>
</feature>
<evidence type="ECO:0000313" key="3">
    <source>
        <dbReference type="Proteomes" id="UP000185557"/>
    </source>
</evidence>
<dbReference type="AlphaFoldDB" id="A0A1U7IZV9"/>
<accession>A0A1U7IZV9</accession>
<dbReference type="InterPro" id="IPR029068">
    <property type="entry name" value="Glyas_Bleomycin-R_OHBP_Dase"/>
</dbReference>
<evidence type="ECO:0000313" key="2">
    <source>
        <dbReference type="EMBL" id="OKH44815.1"/>
    </source>
</evidence>
<reference evidence="2 3" key="1">
    <citation type="submission" date="2016-11" db="EMBL/GenBank/DDBJ databases">
        <title>Draft Genome Sequences of Nine Cyanobacterial Strains from Diverse Habitats.</title>
        <authorList>
            <person name="Zhu T."/>
            <person name="Hou S."/>
            <person name="Lu X."/>
            <person name="Hess W.R."/>
        </authorList>
    </citation>
    <scope>NUCLEOTIDE SEQUENCE [LARGE SCALE GENOMIC DNA]</scope>
    <source>
        <strain evidence="2 3">NIES-30</strain>
    </source>
</reference>
<dbReference type="InterPro" id="IPR037523">
    <property type="entry name" value="VOC_core"/>
</dbReference>
<dbReference type="Proteomes" id="UP000185557">
    <property type="component" value="Unassembled WGS sequence"/>
</dbReference>
<dbReference type="SUPFAM" id="SSF54593">
    <property type="entry name" value="Glyoxalase/Bleomycin resistance protein/Dihydroxybiphenyl dioxygenase"/>
    <property type="match status" value="1"/>
</dbReference>
<proteinExistence type="predicted"/>
<organism evidence="2 3">
    <name type="scientific">Phormidium tenue NIES-30</name>
    <dbReference type="NCBI Taxonomy" id="549789"/>
    <lineage>
        <taxon>Bacteria</taxon>
        <taxon>Bacillati</taxon>
        <taxon>Cyanobacteriota</taxon>
        <taxon>Cyanophyceae</taxon>
        <taxon>Oscillatoriophycideae</taxon>
        <taxon>Oscillatoriales</taxon>
        <taxon>Oscillatoriaceae</taxon>
        <taxon>Phormidium</taxon>
    </lineage>
</organism>
<dbReference type="STRING" id="549789.NIES30_21525"/>
<dbReference type="PROSITE" id="PS51819">
    <property type="entry name" value="VOC"/>
    <property type="match status" value="1"/>
</dbReference>
<dbReference type="OrthoDB" id="9815599at2"/>
<dbReference type="Gene3D" id="3.10.180.10">
    <property type="entry name" value="2,3-Dihydroxybiphenyl 1,2-Dioxygenase, domain 1"/>
    <property type="match status" value="1"/>
</dbReference>
<sequence length="128" mass="14496">MTIQLDHTIVSAHNRDASAQLLAELLGVPSGAAPEGPFFAVYINDGLTFDFIQTDQPFPIEHYCFRVEEAEFDRILARIEAAGIDYRSTVRGATDRQINTDYGGRLIYWNEPEGHQWEMLTVSYARQS</sequence>
<dbReference type="EMBL" id="MRCG01000020">
    <property type="protein sequence ID" value="OKH44815.1"/>
    <property type="molecule type" value="Genomic_DNA"/>
</dbReference>
<dbReference type="CDD" id="cd08351">
    <property type="entry name" value="ChaP_like"/>
    <property type="match status" value="1"/>
</dbReference>
<dbReference type="RefSeq" id="WP_073610516.1">
    <property type="nucleotide sequence ID" value="NZ_MRCG01000020.1"/>
</dbReference>
<gene>
    <name evidence="2" type="ORF">NIES30_21525</name>
</gene>
<protein>
    <submittedName>
        <fullName evidence="2">Bleomycin resistance protein</fullName>
    </submittedName>
</protein>
<keyword evidence="3" id="KW-1185">Reference proteome</keyword>
<name>A0A1U7IZV9_9CYAN</name>